<comment type="catalytic activity">
    <reaction evidence="12 13">
        <text>L-threonine + hydrogencarbonate + ATP = L-threonylcarbamoyladenylate + diphosphate + H2O</text>
        <dbReference type="Rhea" id="RHEA:36407"/>
        <dbReference type="ChEBI" id="CHEBI:15377"/>
        <dbReference type="ChEBI" id="CHEBI:17544"/>
        <dbReference type="ChEBI" id="CHEBI:30616"/>
        <dbReference type="ChEBI" id="CHEBI:33019"/>
        <dbReference type="ChEBI" id="CHEBI:57926"/>
        <dbReference type="ChEBI" id="CHEBI:73682"/>
        <dbReference type="EC" id="2.7.7.87"/>
    </reaction>
</comment>
<name>A0A4S4L7T7_9AGAM</name>
<evidence type="ECO:0000256" key="11">
    <source>
        <dbReference type="ARBA" id="ARBA00029774"/>
    </source>
</evidence>
<evidence type="ECO:0000256" key="8">
    <source>
        <dbReference type="ARBA" id="ARBA00022695"/>
    </source>
</evidence>
<feature type="binding site" evidence="14">
    <location>
        <position position="97"/>
    </location>
    <ligand>
        <name>L-threonine</name>
        <dbReference type="ChEBI" id="CHEBI:57926"/>
    </ligand>
</feature>
<sequence>MSTKKFTMPSTMQVLDCDSLSISFPASLESTALPGVSSASTLEALKLAVHHLTTLADVVAFPTETVYGLGANALSSTAVARIFAAKGRPQDNPLIVHVSSLPMLRRLLPKDYALSRTYAALIDAFWPGALTLLFPADPRVVPAAVTAGRASVAVRMPAHPAARALIALADVPLAAPSANASGKPSPTRAAHVCADLGAAGRVHVVLDGGPCAIGLESTVVDGLGEDGNLRVLRPGGVTVEDLERVVAALGVEEGRAQPRVLVHKRDYEDKAMESAPTTPGMKYRHYSPSVPVVLLMTTSQAPTGHTSTSFADTLTFFSKSANGTEAPLRKIGLLAPFDSPLLEYVQAVAGGVGKVQHFALGTRADPATSAARLFDGLLTLEQDGVDVILIEEIPEGREGLAFMNRARKAAGELVYLS</sequence>
<comment type="subcellular location">
    <subcellularLocation>
        <location evidence="1 13">Cytoplasm</location>
    </subcellularLocation>
</comment>
<evidence type="ECO:0000256" key="12">
    <source>
        <dbReference type="ARBA" id="ARBA00048366"/>
    </source>
</evidence>
<evidence type="ECO:0000256" key="13">
    <source>
        <dbReference type="PIRNR" id="PIRNR004930"/>
    </source>
</evidence>
<protein>
    <recommendedName>
        <fullName evidence="4 13">Threonylcarbamoyl-AMP synthase</fullName>
        <shortName evidence="13">TC-AMP synthase</shortName>
        <ecNumber evidence="3 13">2.7.7.87</ecNumber>
    </recommendedName>
    <alternativeName>
        <fullName evidence="11 13">L-threonylcarbamoyladenylate synthase</fullName>
    </alternativeName>
</protein>
<dbReference type="InterPro" id="IPR050156">
    <property type="entry name" value="TC-AMP_synthase_SUA5"/>
</dbReference>
<dbReference type="Pfam" id="PF01300">
    <property type="entry name" value="Sua5_yciO_yrdC"/>
    <property type="match status" value="1"/>
</dbReference>
<evidence type="ECO:0000259" key="15">
    <source>
        <dbReference type="PROSITE" id="PS51163"/>
    </source>
</evidence>
<dbReference type="InterPro" id="IPR010923">
    <property type="entry name" value="T(6)A37_SUA5"/>
</dbReference>
<feature type="binding site" evidence="14">
    <location>
        <position position="92"/>
    </location>
    <ligand>
        <name>ATP</name>
        <dbReference type="ChEBI" id="CHEBI:30616"/>
    </ligand>
</feature>
<dbReference type="SUPFAM" id="SSF55821">
    <property type="entry name" value="YrdC/RibB"/>
    <property type="match status" value="1"/>
</dbReference>
<dbReference type="InterPro" id="IPR005145">
    <property type="entry name" value="Sua5_C"/>
</dbReference>
<gene>
    <name evidence="16" type="ORF">EW145_g4602</name>
</gene>
<feature type="binding site" evidence="14">
    <location>
        <position position="155"/>
    </location>
    <ligand>
        <name>L-threonine</name>
        <dbReference type="ChEBI" id="CHEBI:57926"/>
    </ligand>
</feature>
<dbReference type="GO" id="GO:0006450">
    <property type="term" value="P:regulation of translational fidelity"/>
    <property type="evidence" value="ECO:0007669"/>
    <property type="project" value="TreeGrafter"/>
</dbReference>
<feature type="binding site" evidence="14">
    <location>
        <position position="88"/>
    </location>
    <ligand>
        <name>ATP</name>
        <dbReference type="ChEBI" id="CHEBI:30616"/>
    </ligand>
</feature>
<dbReference type="GO" id="GO:0005524">
    <property type="term" value="F:ATP binding"/>
    <property type="evidence" value="ECO:0007669"/>
    <property type="project" value="UniProtKB-UniRule"/>
</dbReference>
<dbReference type="GO" id="GO:0003725">
    <property type="term" value="F:double-stranded RNA binding"/>
    <property type="evidence" value="ECO:0007669"/>
    <property type="project" value="UniProtKB-UniRule"/>
</dbReference>
<evidence type="ECO:0000256" key="4">
    <source>
        <dbReference type="ARBA" id="ARBA00015492"/>
    </source>
</evidence>
<evidence type="ECO:0000256" key="6">
    <source>
        <dbReference type="ARBA" id="ARBA00022679"/>
    </source>
</evidence>
<feature type="binding site" evidence="14">
    <location>
        <position position="217"/>
    </location>
    <ligand>
        <name>L-threonine</name>
        <dbReference type="ChEBI" id="CHEBI:57926"/>
    </ligand>
</feature>
<feature type="binding site" evidence="14">
    <location>
        <position position="65"/>
    </location>
    <ligand>
        <name>L-threonine</name>
        <dbReference type="ChEBI" id="CHEBI:57926"/>
    </ligand>
</feature>
<dbReference type="GO" id="GO:0000049">
    <property type="term" value="F:tRNA binding"/>
    <property type="evidence" value="ECO:0007669"/>
    <property type="project" value="TreeGrafter"/>
</dbReference>
<dbReference type="GO" id="GO:0005737">
    <property type="term" value="C:cytoplasm"/>
    <property type="evidence" value="ECO:0007669"/>
    <property type="project" value="UniProtKB-SubCell"/>
</dbReference>
<feature type="binding site" evidence="14">
    <location>
        <position position="175"/>
    </location>
    <ligand>
        <name>L-threonine</name>
        <dbReference type="ChEBI" id="CHEBI:57926"/>
    </ligand>
</feature>
<evidence type="ECO:0000256" key="1">
    <source>
        <dbReference type="ARBA" id="ARBA00004496"/>
    </source>
</evidence>
<dbReference type="InterPro" id="IPR038385">
    <property type="entry name" value="Sua5/YwlC_C"/>
</dbReference>
<comment type="caution">
    <text evidence="16">The sequence shown here is derived from an EMBL/GenBank/DDBJ whole genome shotgun (WGS) entry which is preliminary data.</text>
</comment>
<dbReference type="Proteomes" id="UP000308199">
    <property type="component" value="Unassembled WGS sequence"/>
</dbReference>
<feature type="domain" description="YrdC-like" evidence="15">
    <location>
        <begin position="42"/>
        <end position="237"/>
    </location>
</feature>
<feature type="binding site" evidence="14">
    <location>
        <position position="233"/>
    </location>
    <ligand>
        <name>ATP</name>
        <dbReference type="ChEBI" id="CHEBI:30616"/>
    </ligand>
</feature>
<dbReference type="AlphaFoldDB" id="A0A4S4L7T7"/>
<comment type="similarity">
    <text evidence="2 13">Belongs to the SUA5 family.</text>
</comment>
<comment type="function">
    <text evidence="13">Required for the formation of a threonylcarbamoyl group on adenosine at position 37 (t(6)A37) in tRNAs that read codons beginning with adenine.</text>
</comment>
<keyword evidence="17" id="KW-1185">Reference proteome</keyword>
<dbReference type="Gene3D" id="3.40.50.11030">
    <property type="entry name" value="Threonylcarbamoyl-AMP synthase, C-terminal domain"/>
    <property type="match status" value="1"/>
</dbReference>
<dbReference type="NCBIfam" id="TIGR00057">
    <property type="entry name" value="L-threonylcarbamoyladenylate synthase"/>
    <property type="match status" value="1"/>
</dbReference>
<keyword evidence="9 13" id="KW-0547">Nucleotide-binding</keyword>
<dbReference type="PANTHER" id="PTHR17490">
    <property type="entry name" value="SUA5"/>
    <property type="match status" value="1"/>
</dbReference>
<dbReference type="GO" id="GO:0008033">
    <property type="term" value="P:tRNA processing"/>
    <property type="evidence" value="ECO:0007669"/>
    <property type="project" value="UniProtKB-KW"/>
</dbReference>
<dbReference type="GO" id="GO:0061710">
    <property type="term" value="F:L-threonylcarbamoyladenylate synthase"/>
    <property type="evidence" value="ECO:0007669"/>
    <property type="project" value="UniProtKB-EC"/>
</dbReference>
<reference evidence="16 17" key="1">
    <citation type="submission" date="2019-02" db="EMBL/GenBank/DDBJ databases">
        <title>Genome sequencing of the rare red list fungi Phellinidium pouzarii.</title>
        <authorList>
            <person name="Buettner E."/>
            <person name="Kellner H."/>
        </authorList>
    </citation>
    <scope>NUCLEOTIDE SEQUENCE [LARGE SCALE GENOMIC DNA]</scope>
    <source>
        <strain evidence="16 17">DSM 108285</strain>
    </source>
</reference>
<evidence type="ECO:0000256" key="5">
    <source>
        <dbReference type="ARBA" id="ARBA00022490"/>
    </source>
</evidence>
<evidence type="ECO:0000256" key="14">
    <source>
        <dbReference type="PIRSR" id="PIRSR004930-1"/>
    </source>
</evidence>
<keyword evidence="8 13" id="KW-0548">Nucleotidyltransferase</keyword>
<keyword evidence="10 13" id="KW-0067">ATP-binding</keyword>
<dbReference type="InterPro" id="IPR017945">
    <property type="entry name" value="DHBP_synth_RibB-like_a/b_dom"/>
</dbReference>
<keyword evidence="5 13" id="KW-0963">Cytoplasm</keyword>
<feature type="binding site" evidence="14">
    <location>
        <position position="185"/>
    </location>
    <ligand>
        <name>ATP</name>
        <dbReference type="ChEBI" id="CHEBI:30616"/>
    </ligand>
</feature>
<dbReference type="Gene3D" id="3.90.870.10">
    <property type="entry name" value="DHBP synthase"/>
    <property type="match status" value="1"/>
</dbReference>
<feature type="binding site" evidence="14">
    <location>
        <position position="177"/>
    </location>
    <ligand>
        <name>ATP</name>
        <dbReference type="ChEBI" id="CHEBI:30616"/>
    </ligand>
</feature>
<dbReference type="InterPro" id="IPR006070">
    <property type="entry name" value="Sua5-like_dom"/>
</dbReference>
<dbReference type="OrthoDB" id="412787at2759"/>
<accession>A0A4S4L7T7</accession>
<feature type="binding site" evidence="14">
    <location>
        <position position="286"/>
    </location>
    <ligand>
        <name>ATP</name>
        <dbReference type="ChEBI" id="CHEBI:30616"/>
    </ligand>
</feature>
<dbReference type="PROSITE" id="PS51163">
    <property type="entry name" value="YRDC"/>
    <property type="match status" value="1"/>
</dbReference>
<proteinExistence type="inferred from homology"/>
<evidence type="ECO:0000256" key="7">
    <source>
        <dbReference type="ARBA" id="ARBA00022694"/>
    </source>
</evidence>
<evidence type="ECO:0000256" key="10">
    <source>
        <dbReference type="ARBA" id="ARBA00022840"/>
    </source>
</evidence>
<dbReference type="FunFam" id="3.90.870.10:FF:000009">
    <property type="entry name" value="Threonylcarbamoyl-AMP synthase, putative"/>
    <property type="match status" value="1"/>
</dbReference>
<dbReference type="Pfam" id="PF03481">
    <property type="entry name" value="Sua5_C"/>
    <property type="match status" value="1"/>
</dbReference>
<evidence type="ECO:0000313" key="16">
    <source>
        <dbReference type="EMBL" id="THH05710.1"/>
    </source>
</evidence>
<organism evidence="16 17">
    <name type="scientific">Phellinidium pouzarii</name>
    <dbReference type="NCBI Taxonomy" id="167371"/>
    <lineage>
        <taxon>Eukaryota</taxon>
        <taxon>Fungi</taxon>
        <taxon>Dikarya</taxon>
        <taxon>Basidiomycota</taxon>
        <taxon>Agaricomycotina</taxon>
        <taxon>Agaricomycetes</taxon>
        <taxon>Hymenochaetales</taxon>
        <taxon>Hymenochaetaceae</taxon>
        <taxon>Phellinidium</taxon>
    </lineage>
</organism>
<dbReference type="EMBL" id="SGPK01000242">
    <property type="protein sequence ID" value="THH05710.1"/>
    <property type="molecule type" value="Genomic_DNA"/>
</dbReference>
<evidence type="ECO:0000256" key="2">
    <source>
        <dbReference type="ARBA" id="ARBA00007663"/>
    </source>
</evidence>
<evidence type="ECO:0000256" key="3">
    <source>
        <dbReference type="ARBA" id="ARBA00012584"/>
    </source>
</evidence>
<keyword evidence="7 13" id="KW-0819">tRNA processing</keyword>
<dbReference type="PANTHER" id="PTHR17490:SF16">
    <property type="entry name" value="THREONYLCARBAMOYL-AMP SYNTHASE"/>
    <property type="match status" value="1"/>
</dbReference>
<evidence type="ECO:0000313" key="17">
    <source>
        <dbReference type="Proteomes" id="UP000308199"/>
    </source>
</evidence>
<evidence type="ECO:0000256" key="9">
    <source>
        <dbReference type="ARBA" id="ARBA00022741"/>
    </source>
</evidence>
<keyword evidence="6 13" id="KW-0808">Transferase</keyword>
<dbReference type="EC" id="2.7.7.87" evidence="3 13"/>
<dbReference type="PIRSF" id="PIRSF004930">
    <property type="entry name" value="Tln_factor_SUA5"/>
    <property type="match status" value="1"/>
</dbReference>